<keyword evidence="2 5" id="KW-0812">Transmembrane</keyword>
<feature type="transmembrane region" description="Helical" evidence="5">
    <location>
        <begin position="134"/>
        <end position="151"/>
    </location>
</feature>
<evidence type="ECO:0000256" key="1">
    <source>
        <dbReference type="ARBA" id="ARBA00004141"/>
    </source>
</evidence>
<dbReference type="InterPro" id="IPR020846">
    <property type="entry name" value="MFS_dom"/>
</dbReference>
<dbReference type="GO" id="GO:0005886">
    <property type="term" value="C:plasma membrane"/>
    <property type="evidence" value="ECO:0007669"/>
    <property type="project" value="TreeGrafter"/>
</dbReference>
<dbReference type="GO" id="GO:0022857">
    <property type="term" value="F:transmembrane transporter activity"/>
    <property type="evidence" value="ECO:0007669"/>
    <property type="project" value="InterPro"/>
</dbReference>
<feature type="transmembrane region" description="Helical" evidence="5">
    <location>
        <begin position="378"/>
        <end position="399"/>
    </location>
</feature>
<dbReference type="Gene3D" id="1.20.1250.20">
    <property type="entry name" value="MFS general substrate transporter like domains"/>
    <property type="match status" value="1"/>
</dbReference>
<feature type="transmembrane region" description="Helical" evidence="5">
    <location>
        <begin position="405"/>
        <end position="431"/>
    </location>
</feature>
<dbReference type="PANTHER" id="PTHR23502:SF187">
    <property type="entry name" value="TRANSPORTER, PUTATIVE (AFU_ORTHOLOGUE AFUA_2G17840)-RELATED"/>
    <property type="match status" value="1"/>
</dbReference>
<feature type="transmembrane region" description="Helical" evidence="5">
    <location>
        <begin position="335"/>
        <end position="357"/>
    </location>
</feature>
<name>A0A6A6W752_9PEZI</name>
<accession>A0A6A6W752</accession>
<dbReference type="PANTHER" id="PTHR23502">
    <property type="entry name" value="MAJOR FACILITATOR SUPERFAMILY"/>
    <property type="match status" value="1"/>
</dbReference>
<feature type="transmembrane region" description="Helical" evidence="5">
    <location>
        <begin position="163"/>
        <end position="186"/>
    </location>
</feature>
<gene>
    <name evidence="7" type="ORF">EJ05DRAFT_438237</name>
</gene>
<feature type="domain" description="Major facilitator superfamily (MFS) profile" evidence="6">
    <location>
        <begin position="66"/>
        <end position="493"/>
    </location>
</feature>
<dbReference type="SUPFAM" id="SSF103473">
    <property type="entry name" value="MFS general substrate transporter"/>
    <property type="match status" value="1"/>
</dbReference>
<dbReference type="Proteomes" id="UP000799437">
    <property type="component" value="Unassembled WGS sequence"/>
</dbReference>
<evidence type="ECO:0000313" key="8">
    <source>
        <dbReference type="Proteomes" id="UP000799437"/>
    </source>
</evidence>
<dbReference type="GeneID" id="54482879"/>
<evidence type="ECO:0000259" key="6">
    <source>
        <dbReference type="PROSITE" id="PS50850"/>
    </source>
</evidence>
<feature type="transmembrane region" description="Helical" evidence="5">
    <location>
        <begin position="68"/>
        <end position="91"/>
    </location>
</feature>
<reference evidence="7" key="1">
    <citation type="journal article" date="2020" name="Stud. Mycol.">
        <title>101 Dothideomycetes genomes: a test case for predicting lifestyles and emergence of pathogens.</title>
        <authorList>
            <person name="Haridas S."/>
            <person name="Albert R."/>
            <person name="Binder M."/>
            <person name="Bloem J."/>
            <person name="Labutti K."/>
            <person name="Salamov A."/>
            <person name="Andreopoulos B."/>
            <person name="Baker S."/>
            <person name="Barry K."/>
            <person name="Bills G."/>
            <person name="Bluhm B."/>
            <person name="Cannon C."/>
            <person name="Castanera R."/>
            <person name="Culley D."/>
            <person name="Daum C."/>
            <person name="Ezra D."/>
            <person name="Gonzalez J."/>
            <person name="Henrissat B."/>
            <person name="Kuo A."/>
            <person name="Liang C."/>
            <person name="Lipzen A."/>
            <person name="Lutzoni F."/>
            <person name="Magnuson J."/>
            <person name="Mondo S."/>
            <person name="Nolan M."/>
            <person name="Ohm R."/>
            <person name="Pangilinan J."/>
            <person name="Park H.-J."/>
            <person name="Ramirez L."/>
            <person name="Alfaro M."/>
            <person name="Sun H."/>
            <person name="Tritt A."/>
            <person name="Yoshinaga Y."/>
            <person name="Zwiers L.-H."/>
            <person name="Turgeon B."/>
            <person name="Goodwin S."/>
            <person name="Spatafora J."/>
            <person name="Crous P."/>
            <person name="Grigoriev I."/>
        </authorList>
    </citation>
    <scope>NUCLEOTIDE SEQUENCE</scope>
    <source>
        <strain evidence="7">CBS 121739</strain>
    </source>
</reference>
<feature type="transmembrane region" description="Helical" evidence="5">
    <location>
        <begin position="111"/>
        <end position="129"/>
    </location>
</feature>
<evidence type="ECO:0000256" key="2">
    <source>
        <dbReference type="ARBA" id="ARBA00022692"/>
    </source>
</evidence>
<feature type="transmembrane region" description="Helical" evidence="5">
    <location>
        <begin position="443"/>
        <end position="461"/>
    </location>
</feature>
<organism evidence="7 8">
    <name type="scientific">Pseudovirgaria hyperparasitica</name>
    <dbReference type="NCBI Taxonomy" id="470096"/>
    <lineage>
        <taxon>Eukaryota</taxon>
        <taxon>Fungi</taxon>
        <taxon>Dikarya</taxon>
        <taxon>Ascomycota</taxon>
        <taxon>Pezizomycotina</taxon>
        <taxon>Dothideomycetes</taxon>
        <taxon>Dothideomycetes incertae sedis</taxon>
        <taxon>Acrospermales</taxon>
        <taxon>Acrospermaceae</taxon>
        <taxon>Pseudovirgaria</taxon>
    </lineage>
</organism>
<dbReference type="InterPro" id="IPR011701">
    <property type="entry name" value="MFS"/>
</dbReference>
<feature type="transmembrane region" description="Helical" evidence="5">
    <location>
        <begin position="193"/>
        <end position="213"/>
    </location>
</feature>
<comment type="subcellular location">
    <subcellularLocation>
        <location evidence="1">Membrane</location>
        <topology evidence="1">Multi-pass membrane protein</topology>
    </subcellularLocation>
</comment>
<evidence type="ECO:0000256" key="3">
    <source>
        <dbReference type="ARBA" id="ARBA00022989"/>
    </source>
</evidence>
<dbReference type="PROSITE" id="PS50850">
    <property type="entry name" value="MFS"/>
    <property type="match status" value="1"/>
</dbReference>
<dbReference type="RefSeq" id="XP_033600826.1">
    <property type="nucleotide sequence ID" value="XM_033741825.1"/>
</dbReference>
<feature type="transmembrane region" description="Helical" evidence="5">
    <location>
        <begin position="294"/>
        <end position="315"/>
    </location>
</feature>
<dbReference type="Pfam" id="PF07690">
    <property type="entry name" value="MFS_1"/>
    <property type="match status" value="1"/>
</dbReference>
<dbReference type="EMBL" id="ML996571">
    <property type="protein sequence ID" value="KAF2758375.1"/>
    <property type="molecule type" value="Genomic_DNA"/>
</dbReference>
<keyword evidence="8" id="KW-1185">Reference proteome</keyword>
<dbReference type="AlphaFoldDB" id="A0A6A6W752"/>
<evidence type="ECO:0000256" key="5">
    <source>
        <dbReference type="SAM" id="Phobius"/>
    </source>
</evidence>
<protein>
    <submittedName>
        <fullName evidence="7">MFS general substrate transporter</fullName>
    </submittedName>
</protein>
<feature type="transmembrane region" description="Helical" evidence="5">
    <location>
        <begin position="225"/>
        <end position="242"/>
    </location>
</feature>
<dbReference type="InterPro" id="IPR036259">
    <property type="entry name" value="MFS_trans_sf"/>
</dbReference>
<proteinExistence type="predicted"/>
<keyword evidence="3 5" id="KW-1133">Transmembrane helix</keyword>
<evidence type="ECO:0000313" key="7">
    <source>
        <dbReference type="EMBL" id="KAF2758375.1"/>
    </source>
</evidence>
<dbReference type="OrthoDB" id="2533084at2759"/>
<keyword evidence="4 5" id="KW-0472">Membrane</keyword>
<evidence type="ECO:0000256" key="4">
    <source>
        <dbReference type="ARBA" id="ARBA00023136"/>
    </source>
</evidence>
<feature type="transmembrane region" description="Helical" evidence="5">
    <location>
        <begin position="473"/>
        <end position="494"/>
    </location>
</feature>
<sequence length="516" mass="56837">MSDELPLDLEQLSEKSGYILDEEVLRQTHSISPDVEIKKSSNGLVLIPQPTDSPRDPLNWPRQKKMTILFMLGCCAFTADYSAATGASALIPQAEEWNITPDTVNHATAGNTFMLGAGGVVAVWLSYYLGRVPVLLYFSLLSAATAVWSANAQSFESYMASRILNGFFAVAAAAGGLMIINDIFYFHERARMINLWSTMLILSPFLGPCFMAAIVDTHSWRDGMWLNFAIISGTLVAVVLIGDESYYPRSVPIHSIPNIQGDSRYMRLLGVSQVRTRYTSTSLMGAAIRPMRTILKPPVIIICLYYFFDFGWTIANNTTISVFAIPGYNLRPSGLAALYVAPIVGAIIGMASGHFLFDITGKLYAKRNGGRLEPESRLLPLWLVLPTKIIGYNLIGSALEHRWNIYVLAVGWGLHNFSTIFTTSAVSAYVADAYPAVSGESAAWLNFARALGGFIVGYVQISWAESSGTQVEYGIQSAIMGAAFVFFVVPLQIWGRTLRHRFGPVKLEHEVHRQNN</sequence>